<dbReference type="NCBIfam" id="NF005413">
    <property type="entry name" value="PRK06986.1"/>
    <property type="match status" value="1"/>
</dbReference>
<keyword evidence="4 6" id="KW-0238">DNA-binding</keyword>
<dbReference type="InterPro" id="IPR000943">
    <property type="entry name" value="RNA_pol_sigma70"/>
</dbReference>
<evidence type="ECO:0000256" key="6">
    <source>
        <dbReference type="HAMAP-Rule" id="MF_00962"/>
    </source>
</evidence>
<dbReference type="NCBIfam" id="TIGR02937">
    <property type="entry name" value="sigma70-ECF"/>
    <property type="match status" value="1"/>
</dbReference>
<keyword evidence="3 6" id="KW-0731">Sigma factor</keyword>
<comment type="caution">
    <text evidence="10">The sequence shown here is derived from an EMBL/GenBank/DDBJ whole genome shotgun (WGS) entry which is preliminary data.</text>
</comment>
<feature type="domain" description="RNA polymerase sigma-70 region 2" evidence="8">
    <location>
        <begin position="22"/>
        <end position="94"/>
    </location>
</feature>
<dbReference type="FunFam" id="1.20.140.160:FF:000001">
    <property type="entry name" value="RNA polymerase sigma factor FliA"/>
    <property type="match status" value="1"/>
</dbReference>
<evidence type="ECO:0000259" key="8">
    <source>
        <dbReference type="Pfam" id="PF04542"/>
    </source>
</evidence>
<keyword evidence="1 6" id="KW-0963">Cytoplasm</keyword>
<dbReference type="PANTHER" id="PTHR30385:SF7">
    <property type="entry name" value="RNA POLYMERASE SIGMA FACTOR FLIA"/>
    <property type="match status" value="1"/>
</dbReference>
<dbReference type="GO" id="GO:0003899">
    <property type="term" value="F:DNA-directed RNA polymerase activity"/>
    <property type="evidence" value="ECO:0007669"/>
    <property type="project" value="InterPro"/>
</dbReference>
<dbReference type="Pfam" id="PF04542">
    <property type="entry name" value="Sigma70_r2"/>
    <property type="match status" value="1"/>
</dbReference>
<dbReference type="InterPro" id="IPR012845">
    <property type="entry name" value="RNA_pol_sigma_FliA_WhiG"/>
</dbReference>
<dbReference type="GO" id="GO:0003677">
    <property type="term" value="F:DNA binding"/>
    <property type="evidence" value="ECO:0007669"/>
    <property type="project" value="UniProtKB-UniRule"/>
</dbReference>
<dbReference type="PIRSF" id="PIRSF000770">
    <property type="entry name" value="RNA_pol_sigma-SigE/K"/>
    <property type="match status" value="1"/>
</dbReference>
<dbReference type="Gene3D" id="1.10.1740.10">
    <property type="match status" value="1"/>
</dbReference>
<feature type="domain" description="RNA polymerase sigma-70 region 3" evidence="7">
    <location>
        <begin position="103"/>
        <end position="162"/>
    </location>
</feature>
<dbReference type="Pfam" id="PF04545">
    <property type="entry name" value="Sigma70_r4"/>
    <property type="match status" value="1"/>
</dbReference>
<dbReference type="InterPro" id="IPR007624">
    <property type="entry name" value="RNA_pol_sigma70_r3"/>
</dbReference>
<dbReference type="InterPro" id="IPR013325">
    <property type="entry name" value="RNA_pol_sigma_r2"/>
</dbReference>
<dbReference type="InterPro" id="IPR028617">
    <property type="entry name" value="Sigma70_FliA"/>
</dbReference>
<protein>
    <recommendedName>
        <fullName evidence="6">RNA polymerase sigma factor FliA</fullName>
    </recommendedName>
    <alternativeName>
        <fullName evidence="6">RNA polymerase sigma factor for flagellar operon</fullName>
    </alternativeName>
    <alternativeName>
        <fullName evidence="6">Sigma F</fullName>
    </alternativeName>
    <alternativeName>
        <fullName evidence="6">Sigma-28</fullName>
    </alternativeName>
</protein>
<feature type="DNA-binding region" description="H-T-H motif" evidence="6">
    <location>
        <begin position="213"/>
        <end position="232"/>
    </location>
</feature>
<dbReference type="GO" id="GO:0005737">
    <property type="term" value="C:cytoplasm"/>
    <property type="evidence" value="ECO:0007669"/>
    <property type="project" value="UniProtKB-SubCell"/>
</dbReference>
<comment type="subcellular location">
    <subcellularLocation>
        <location evidence="6">Cytoplasm</location>
    </subcellularLocation>
</comment>
<dbReference type="SUPFAM" id="SSF88659">
    <property type="entry name" value="Sigma3 and sigma4 domains of RNA polymerase sigma factors"/>
    <property type="match status" value="2"/>
</dbReference>
<comment type="function">
    <text evidence="6">Sigma factors are initiation factors that promote the attachment of RNA polymerase to specific initiation sites and are then released. This sigma factor controls the expression of flagella-related genes.</text>
</comment>
<dbReference type="InterPro" id="IPR007630">
    <property type="entry name" value="RNA_pol_sigma70_r4"/>
</dbReference>
<dbReference type="RefSeq" id="WP_093985718.1">
    <property type="nucleotide sequence ID" value="NZ_BMDE01000006.1"/>
</dbReference>
<comment type="caution">
    <text evidence="6">Lacks conserved residue(s) required for the propagation of feature annotation.</text>
</comment>
<evidence type="ECO:0000313" key="11">
    <source>
        <dbReference type="Proteomes" id="UP000242861"/>
    </source>
</evidence>
<gene>
    <name evidence="6 10" type="primary">fliA</name>
    <name evidence="10" type="ORF">CW360_01210</name>
</gene>
<comment type="similarity">
    <text evidence="6">Belongs to the sigma-70 factor family. FliA subfamily.</text>
</comment>
<evidence type="ECO:0000256" key="3">
    <source>
        <dbReference type="ARBA" id="ARBA00023082"/>
    </source>
</evidence>
<dbReference type="HAMAP" id="MF_00962">
    <property type="entry name" value="Sigma70_FliA"/>
    <property type="match status" value="1"/>
</dbReference>
<feature type="region of interest" description="Sigma-70 factor domain-2" evidence="6">
    <location>
        <begin position="22"/>
        <end position="94"/>
    </location>
</feature>
<dbReference type="NCBIfam" id="TIGR02479">
    <property type="entry name" value="FliA_WhiG"/>
    <property type="match status" value="1"/>
</dbReference>
<reference evidence="11" key="1">
    <citation type="submission" date="2017-12" db="EMBL/GenBank/DDBJ databases">
        <authorList>
            <person name="Yu X.-Y."/>
        </authorList>
    </citation>
    <scope>NUCLEOTIDE SEQUENCE [LARGE SCALE GENOMIC DNA]</scope>
    <source>
        <strain evidence="11">ZYSR67-Z</strain>
    </source>
</reference>
<keyword evidence="2 6" id="KW-0805">Transcription regulation</keyword>
<evidence type="ECO:0000259" key="7">
    <source>
        <dbReference type="Pfam" id="PF04539"/>
    </source>
</evidence>
<dbReference type="PRINTS" id="PR00046">
    <property type="entry name" value="SIGMA70FCT"/>
</dbReference>
<dbReference type="AlphaFoldDB" id="A0A2I0CUM2"/>
<feature type="region of interest" description="Sigma-70 factor domain-4" evidence="6">
    <location>
        <begin position="191"/>
        <end position="239"/>
    </location>
</feature>
<dbReference type="GO" id="GO:0016987">
    <property type="term" value="F:sigma factor activity"/>
    <property type="evidence" value="ECO:0007669"/>
    <property type="project" value="UniProtKB-UniRule"/>
</dbReference>
<evidence type="ECO:0000259" key="9">
    <source>
        <dbReference type="Pfam" id="PF04545"/>
    </source>
</evidence>
<dbReference type="Pfam" id="PF04539">
    <property type="entry name" value="Sigma70_r3"/>
    <property type="match status" value="1"/>
</dbReference>
<dbReference type="EMBL" id="PIYS01000002">
    <property type="protein sequence ID" value="PKF73110.1"/>
    <property type="molecule type" value="Genomic_DNA"/>
</dbReference>
<dbReference type="GO" id="GO:0006352">
    <property type="term" value="P:DNA-templated transcription initiation"/>
    <property type="evidence" value="ECO:0007669"/>
    <property type="project" value="UniProtKB-UniRule"/>
</dbReference>
<sequence>MTAASGLRMYSKAQAQDSQHQLVERYAPLVKRIAYHLLARLPASVQVEDLMQAGMIGLLEASKKYDGGKGASFETYAGIRIRGAMLDEVRKGDWAPRSVHRNTRMVSEAIRAIEARTGRDAKDQEVAAELQLSLEDYYGILSDTLGSRLFSFDDLLQDGDQGGSRDDMARSHGGPGQELEEARFQQALSEAIGALPERERLVLALYYDEELNLKEIGEVLGVSESRVSQLHSQCAARLRARLSEWRAS</sequence>
<proteinExistence type="inferred from homology"/>
<organism evidence="10 11">
    <name type="scientific">Pseudomonas fluvialis</name>
    <dbReference type="NCBI Taxonomy" id="1793966"/>
    <lineage>
        <taxon>Bacteria</taxon>
        <taxon>Pseudomonadati</taxon>
        <taxon>Pseudomonadota</taxon>
        <taxon>Gammaproteobacteria</taxon>
        <taxon>Pseudomonadales</taxon>
        <taxon>Pseudomonadaceae</taxon>
        <taxon>Pseudomonas</taxon>
    </lineage>
</organism>
<accession>A0A2I0CUM2</accession>
<evidence type="ECO:0000256" key="5">
    <source>
        <dbReference type="ARBA" id="ARBA00023163"/>
    </source>
</evidence>
<evidence type="ECO:0000256" key="1">
    <source>
        <dbReference type="ARBA" id="ARBA00022490"/>
    </source>
</evidence>
<dbReference type="SUPFAM" id="SSF88946">
    <property type="entry name" value="Sigma2 domain of RNA polymerase sigma factors"/>
    <property type="match status" value="1"/>
</dbReference>
<evidence type="ECO:0000256" key="2">
    <source>
        <dbReference type="ARBA" id="ARBA00023015"/>
    </source>
</evidence>
<dbReference type="InterPro" id="IPR013324">
    <property type="entry name" value="RNA_pol_sigma_r3/r4-like"/>
</dbReference>
<dbReference type="InterPro" id="IPR007627">
    <property type="entry name" value="RNA_pol_sigma70_r2"/>
</dbReference>
<dbReference type="PANTHER" id="PTHR30385">
    <property type="entry name" value="SIGMA FACTOR F FLAGELLAR"/>
    <property type="match status" value="1"/>
</dbReference>
<dbReference type="Gene3D" id="1.20.140.160">
    <property type="match status" value="1"/>
</dbReference>
<keyword evidence="5 6" id="KW-0804">Transcription</keyword>
<dbReference type="FunFam" id="1.10.1740.10:FF:000002">
    <property type="entry name" value="RNA polymerase sigma factor FliA"/>
    <property type="match status" value="1"/>
</dbReference>
<dbReference type="Proteomes" id="UP000242861">
    <property type="component" value="Unassembled WGS sequence"/>
</dbReference>
<dbReference type="InterPro" id="IPR014284">
    <property type="entry name" value="RNA_pol_sigma-70_dom"/>
</dbReference>
<evidence type="ECO:0000313" key="10">
    <source>
        <dbReference type="EMBL" id="PKF73110.1"/>
    </source>
</evidence>
<feature type="short sequence motif" description="Interaction with polymerase core subunit RpoC" evidence="6">
    <location>
        <begin position="49"/>
        <end position="52"/>
    </location>
</feature>
<dbReference type="CDD" id="cd06171">
    <property type="entry name" value="Sigma70_r4"/>
    <property type="match status" value="1"/>
</dbReference>
<name>A0A2I0CUM2_9PSED</name>
<evidence type="ECO:0000256" key="4">
    <source>
        <dbReference type="ARBA" id="ARBA00023125"/>
    </source>
</evidence>
<feature type="domain" description="RNA polymerase sigma-70 region 4" evidence="9">
    <location>
        <begin position="191"/>
        <end position="240"/>
    </location>
</feature>